<sequence length="137" mass="15368">MRLVRDLVEIPRKSRMLVATKEGAPSQLNLCQLTLCLVDKVILASTQRYEVLHIYLQHVLFHRQQYCNSECHLCKSSHLATITTLIRIVIKAIFIDKDHFILNLIDAMSCSGVAVSSSIVIVTFENGITPSTVSLDT</sequence>
<protein>
    <submittedName>
        <fullName evidence="1">Uncharacterized protein</fullName>
    </submittedName>
</protein>
<name>S1RW80_THECC</name>
<reference evidence="1 2" key="1">
    <citation type="journal article" date="2013" name="Genome Biol.">
        <title>The genome sequence of the most widely cultivated cacao type and its use to identify candidate genes regulating pod color.</title>
        <authorList>
            <person name="Motamayor J.C."/>
            <person name="Mockaitis K."/>
            <person name="Schmutz J."/>
            <person name="Haiminen N."/>
            <person name="Iii D.L."/>
            <person name="Cornejo O."/>
            <person name="Findley S.D."/>
            <person name="Zheng P."/>
            <person name="Utro F."/>
            <person name="Royaert S."/>
            <person name="Saski C."/>
            <person name="Jenkins J."/>
            <person name="Podicheti R."/>
            <person name="Zhao M."/>
            <person name="Scheffler B.E."/>
            <person name="Stack J.C."/>
            <person name="Feltus F.A."/>
            <person name="Mustiga G.M."/>
            <person name="Amores F."/>
            <person name="Phillips W."/>
            <person name="Marelli J.P."/>
            <person name="May G.D."/>
            <person name="Shapiro H."/>
            <person name="Ma J."/>
            <person name="Bustamante C.D."/>
            <person name="Schnell R.J."/>
            <person name="Main D."/>
            <person name="Gilbert D."/>
            <person name="Parida L."/>
            <person name="Kuhn D.N."/>
        </authorList>
    </citation>
    <scope>NUCLEOTIDE SEQUENCE [LARGE SCALE GENOMIC DNA]</scope>
    <source>
        <strain evidence="2">cv. Matina 1-6</strain>
    </source>
</reference>
<dbReference type="EMBL" id="KE133048">
    <property type="protein sequence ID" value="EOY20360.1"/>
    <property type="molecule type" value="Genomic_DNA"/>
</dbReference>
<dbReference type="HOGENOM" id="CLU_1868862_0_0_1"/>
<gene>
    <name evidence="1" type="ORF">TCM_045958</name>
</gene>
<accession>S1RW80</accession>
<organism evidence="1 2">
    <name type="scientific">Theobroma cacao</name>
    <name type="common">Cacao</name>
    <name type="synonym">Cocoa</name>
    <dbReference type="NCBI Taxonomy" id="3641"/>
    <lineage>
        <taxon>Eukaryota</taxon>
        <taxon>Viridiplantae</taxon>
        <taxon>Streptophyta</taxon>
        <taxon>Embryophyta</taxon>
        <taxon>Tracheophyta</taxon>
        <taxon>Spermatophyta</taxon>
        <taxon>Magnoliopsida</taxon>
        <taxon>eudicotyledons</taxon>
        <taxon>Gunneridae</taxon>
        <taxon>Pentapetalae</taxon>
        <taxon>rosids</taxon>
        <taxon>malvids</taxon>
        <taxon>Malvales</taxon>
        <taxon>Malvaceae</taxon>
        <taxon>Byttnerioideae</taxon>
        <taxon>Theobroma</taxon>
    </lineage>
</organism>
<evidence type="ECO:0000313" key="2">
    <source>
        <dbReference type="Proteomes" id="UP000026915"/>
    </source>
</evidence>
<dbReference type="InParanoid" id="S1RW80"/>
<keyword evidence="2" id="KW-1185">Reference proteome</keyword>
<dbReference type="Gramene" id="EOY20360">
    <property type="protein sequence ID" value="EOY20360"/>
    <property type="gene ID" value="TCM_045958"/>
</dbReference>
<dbReference type="Proteomes" id="UP000026915">
    <property type="component" value="Unassembled WGS sequence"/>
</dbReference>
<dbReference type="AlphaFoldDB" id="S1RW80"/>
<evidence type="ECO:0000313" key="1">
    <source>
        <dbReference type="EMBL" id="EOY20360.1"/>
    </source>
</evidence>
<proteinExistence type="predicted"/>